<name>A0ABT3FZZ7_9BACT</name>
<evidence type="ECO:0000313" key="2">
    <source>
        <dbReference type="Proteomes" id="UP001165653"/>
    </source>
</evidence>
<dbReference type="RefSeq" id="WP_264511973.1">
    <property type="nucleotide sequence ID" value="NZ_JAPDDR010000002.1"/>
</dbReference>
<keyword evidence="2" id="KW-1185">Reference proteome</keyword>
<dbReference type="Proteomes" id="UP001165653">
    <property type="component" value="Unassembled WGS sequence"/>
</dbReference>
<proteinExistence type="predicted"/>
<organism evidence="1 2">
    <name type="scientific">Luteolibacter rhizosphaerae</name>
    <dbReference type="NCBI Taxonomy" id="2989719"/>
    <lineage>
        <taxon>Bacteria</taxon>
        <taxon>Pseudomonadati</taxon>
        <taxon>Verrucomicrobiota</taxon>
        <taxon>Verrucomicrobiia</taxon>
        <taxon>Verrucomicrobiales</taxon>
        <taxon>Verrucomicrobiaceae</taxon>
        <taxon>Luteolibacter</taxon>
    </lineage>
</organism>
<comment type="caution">
    <text evidence="1">The sequence shown here is derived from an EMBL/GenBank/DDBJ whole genome shotgun (WGS) entry which is preliminary data.</text>
</comment>
<gene>
    <name evidence="1" type="ORF">OJ996_05385</name>
</gene>
<evidence type="ECO:0000313" key="1">
    <source>
        <dbReference type="EMBL" id="MCW1912992.1"/>
    </source>
</evidence>
<reference evidence="1" key="1">
    <citation type="submission" date="2022-10" db="EMBL/GenBank/DDBJ databases">
        <title>Luteolibacter sp. GHJ8, whole genome shotgun sequencing project.</title>
        <authorList>
            <person name="Zhao G."/>
            <person name="Shen L."/>
        </authorList>
    </citation>
    <scope>NUCLEOTIDE SEQUENCE</scope>
    <source>
        <strain evidence="1">GHJ8</strain>
    </source>
</reference>
<dbReference type="EMBL" id="JAPDDR010000002">
    <property type="protein sequence ID" value="MCW1912992.1"/>
    <property type="molecule type" value="Genomic_DNA"/>
</dbReference>
<accession>A0ABT3FZZ7</accession>
<sequence length="255" mass="28398">MEAKAFSYSLTVSMPDPLLGSQILELGEAIRTDAARLGIANYRNKASAIHLKWLSLSFLRAEIDALDEAYAHRSAIKEVDFALIVSKIEAYLTQARSILDILAWGLTLSFTSGSGRESINDLRKRDDLPEVFKTYFDEALTFDPTYGLAENGWLTLLVSIDKGPRFSLRDFVVHKGTLRLITIQHAHPGPRFGFFPLKDHTSDSPVGEVLQNIYDGIDEFFALVIAYLWDLNGGKPDDHVTDSAEESDREGMSLG</sequence>
<protein>
    <submittedName>
        <fullName evidence="1">Uncharacterized protein</fullName>
    </submittedName>
</protein>